<gene>
    <name evidence="1" type="ORF">EUTSA_v10005232mg</name>
</gene>
<dbReference type="KEGG" id="eus:EUTSA_v10005232mg"/>
<proteinExistence type="predicted"/>
<protein>
    <submittedName>
        <fullName evidence="1">Uncharacterized protein</fullName>
    </submittedName>
</protein>
<dbReference type="Gramene" id="ESQ32346">
    <property type="protein sequence ID" value="ESQ32346"/>
    <property type="gene ID" value="EUTSA_v10005232mg"/>
</dbReference>
<name>V4MLL9_EUTSA</name>
<keyword evidence="2" id="KW-1185">Reference proteome</keyword>
<dbReference type="AlphaFoldDB" id="V4MLL9"/>
<reference evidence="1 2" key="1">
    <citation type="journal article" date="2013" name="Front. Plant Sci.">
        <title>The Reference Genome of the Halophytic Plant Eutrema salsugineum.</title>
        <authorList>
            <person name="Yang R."/>
            <person name="Jarvis D.E."/>
            <person name="Chen H."/>
            <person name="Beilstein M.A."/>
            <person name="Grimwood J."/>
            <person name="Jenkins J."/>
            <person name="Shu S."/>
            <person name="Prochnik S."/>
            <person name="Xin M."/>
            <person name="Ma C."/>
            <person name="Schmutz J."/>
            <person name="Wing R.A."/>
            <person name="Mitchell-Olds T."/>
            <person name="Schumaker K.S."/>
            <person name="Wang X."/>
        </authorList>
    </citation>
    <scope>NUCLEOTIDE SEQUENCE [LARGE SCALE GENOMIC DNA]</scope>
</reference>
<evidence type="ECO:0000313" key="1">
    <source>
        <dbReference type="EMBL" id="ESQ32346.1"/>
    </source>
</evidence>
<sequence>MSKKEQHTTIKLSLSLSFPQIPDCLLAKIAKSSFYSSFPASTIFFSRDSASVLSDYVNILPDSTHLASDSISVLER</sequence>
<evidence type="ECO:0000313" key="2">
    <source>
        <dbReference type="Proteomes" id="UP000030689"/>
    </source>
</evidence>
<dbReference type="EMBL" id="KI517748">
    <property type="protein sequence ID" value="ESQ32346.1"/>
    <property type="molecule type" value="Genomic_DNA"/>
</dbReference>
<accession>V4MLL9</accession>
<dbReference type="Proteomes" id="UP000030689">
    <property type="component" value="Unassembled WGS sequence"/>
</dbReference>
<organism evidence="1 2">
    <name type="scientific">Eutrema salsugineum</name>
    <name type="common">Saltwater cress</name>
    <name type="synonym">Sisymbrium salsugineum</name>
    <dbReference type="NCBI Taxonomy" id="72664"/>
    <lineage>
        <taxon>Eukaryota</taxon>
        <taxon>Viridiplantae</taxon>
        <taxon>Streptophyta</taxon>
        <taxon>Embryophyta</taxon>
        <taxon>Tracheophyta</taxon>
        <taxon>Spermatophyta</taxon>
        <taxon>Magnoliopsida</taxon>
        <taxon>eudicotyledons</taxon>
        <taxon>Gunneridae</taxon>
        <taxon>Pentapetalae</taxon>
        <taxon>rosids</taxon>
        <taxon>malvids</taxon>
        <taxon>Brassicales</taxon>
        <taxon>Brassicaceae</taxon>
        <taxon>Eutremeae</taxon>
        <taxon>Eutrema</taxon>
    </lineage>
</organism>